<dbReference type="InterPro" id="IPR016159">
    <property type="entry name" value="Cullin_repeat-like_dom_sf"/>
</dbReference>
<dbReference type="AlphaFoldDB" id="A0A7J6ETT7"/>
<dbReference type="GO" id="GO:0006887">
    <property type="term" value="P:exocytosis"/>
    <property type="evidence" value="ECO:0007669"/>
    <property type="project" value="UniProtKB-KW"/>
</dbReference>
<comment type="similarity">
    <text evidence="1">Belongs to the EXO84 family.</text>
</comment>
<dbReference type="InterPro" id="IPR042560">
    <property type="entry name" value="Exo84_C_2"/>
</dbReference>
<dbReference type="FunFam" id="1.20.58.1220:FF:000005">
    <property type="entry name" value="Os07g0568000 protein"/>
    <property type="match status" value="1"/>
</dbReference>
<dbReference type="Pfam" id="PF16528">
    <property type="entry name" value="Exo84_C"/>
    <property type="match status" value="1"/>
</dbReference>
<feature type="compositionally biased region" description="Acidic residues" evidence="5">
    <location>
        <begin position="1"/>
        <end position="11"/>
    </location>
</feature>
<dbReference type="InterPro" id="IPR033961">
    <property type="entry name" value="Exo84"/>
</dbReference>
<dbReference type="InterPro" id="IPR032403">
    <property type="entry name" value="Exo84_C"/>
</dbReference>
<evidence type="ECO:0000256" key="3">
    <source>
        <dbReference type="ARBA" id="ARBA00022483"/>
    </source>
</evidence>
<protein>
    <recommendedName>
        <fullName evidence="6">Exocyst component Exo84 C-terminal domain-containing protein</fullName>
    </recommendedName>
</protein>
<dbReference type="GO" id="GO:0006893">
    <property type="term" value="P:Golgi to plasma membrane transport"/>
    <property type="evidence" value="ECO:0007669"/>
    <property type="project" value="TreeGrafter"/>
</dbReference>
<keyword evidence="2" id="KW-0813">Transport</keyword>
<comment type="caution">
    <text evidence="7">The sequence shown here is derived from an EMBL/GenBank/DDBJ whole genome shotgun (WGS) entry which is preliminary data.</text>
</comment>
<gene>
    <name evidence="7" type="ORF">F8388_003163</name>
    <name evidence="8" type="ORF">G4B88_027613</name>
</gene>
<evidence type="ECO:0000313" key="7">
    <source>
        <dbReference type="EMBL" id="KAF4361842.1"/>
    </source>
</evidence>
<dbReference type="Proteomes" id="UP000583929">
    <property type="component" value="Unassembled WGS sequence"/>
</dbReference>
<evidence type="ECO:0000259" key="6">
    <source>
        <dbReference type="Pfam" id="PF16528"/>
    </source>
</evidence>
<dbReference type="GO" id="GO:0008104">
    <property type="term" value="P:intracellular protein localization"/>
    <property type="evidence" value="ECO:0007669"/>
    <property type="project" value="TreeGrafter"/>
</dbReference>
<keyword evidence="10" id="KW-1185">Reference proteome</keyword>
<name>A0A7J6ETT7_CANSA</name>
<dbReference type="EMBL" id="JAATIQ010000119">
    <property type="protein sequence ID" value="KAF4380522.1"/>
    <property type="molecule type" value="Genomic_DNA"/>
</dbReference>
<evidence type="ECO:0000313" key="9">
    <source>
        <dbReference type="Proteomes" id="UP000525078"/>
    </source>
</evidence>
<dbReference type="SUPFAM" id="SSF74788">
    <property type="entry name" value="Cullin repeat-like"/>
    <property type="match status" value="1"/>
</dbReference>
<feature type="region of interest" description="Disordered" evidence="5">
    <location>
        <begin position="1"/>
        <end position="25"/>
    </location>
</feature>
<organism evidence="7 9">
    <name type="scientific">Cannabis sativa</name>
    <name type="common">Hemp</name>
    <name type="synonym">Marijuana</name>
    <dbReference type="NCBI Taxonomy" id="3483"/>
    <lineage>
        <taxon>Eukaryota</taxon>
        <taxon>Viridiplantae</taxon>
        <taxon>Streptophyta</taxon>
        <taxon>Embryophyta</taxon>
        <taxon>Tracheophyta</taxon>
        <taxon>Spermatophyta</taxon>
        <taxon>Magnoliopsida</taxon>
        <taxon>eudicotyledons</taxon>
        <taxon>Gunneridae</taxon>
        <taxon>Pentapetalae</taxon>
        <taxon>rosids</taxon>
        <taxon>fabids</taxon>
        <taxon>Rosales</taxon>
        <taxon>Cannabaceae</taxon>
        <taxon>Cannabis</taxon>
    </lineage>
</organism>
<dbReference type="Proteomes" id="UP000525078">
    <property type="component" value="Unassembled WGS sequence"/>
</dbReference>
<sequence>MESSEEDDDFPSIESITPQSKIDSLHQSHTEKGIRKLCCELLDLKDAVENLCGNMQTKYLAFLSNMSAESIIKKGIHSFLISEEAREMQHESIELRKHISAQGILVQDLMTGVSRELEEWNKSGGEPYEAKQDSKSDELKDLIPNEVDANSIFLENIDVLLAEHKVEEALDALDSEEKNSLELKNSDLLSADESSYKAAFLRRKVILEDQLVEIAEQPSISVVELKKTLCALIKLGKGPLAHQLLLKFYGSRIQKNIEVFIPSCSFCPRTYPATLSKIVFSIISHTRKESGLIFGDDPVYTNRIVQWAEWEIEAFVRMIKENAPISETVSALRAASVCVQASLNYCLALESQGLKLSKLVLVLLHPFIEEVLELNFRRARKVVLGSVEPEEIIPFSPRFASLLSTITPSPDSVLVNSGIRFMSIVEDILEQLTPLTVLHFGGNILSRIGHLFDKYMDSLIKALPGPSDDDNITELKDVVPFRAETDSEQLSILGIAFTIMDELLPNAVVTVWKQLNGCQDSNDGTGENMKSSPSTNALKEWKRQIQHSYDKLRDHFCRQYVLAFIYSREGKTRLNAQIYFNGNGDILHHWDSDPLPSLPFQALFSKLQQLATVAGDVLLGKEKIQKNLLARLTETVLMWLSDEQEFWDVFEDDSGPLEPLGLQQLILDMHFTVEIARFAGYPSRHVHQIASAIIARAIRAFSSEGMVSNNALPEDEWFVDAAKLAINKLLLGAEGSEASEIDEDDLLHHDDDVISDSDDTVSSLSSEESFESFVSASMGDLDSPSDLTDPES</sequence>
<keyword evidence="4" id="KW-0175">Coiled coil</keyword>
<feature type="domain" description="Exocyst component Exo84 C-terminal" evidence="6">
    <location>
        <begin position="154"/>
        <end position="356"/>
    </location>
</feature>
<evidence type="ECO:0000313" key="8">
    <source>
        <dbReference type="EMBL" id="KAF4380522.1"/>
    </source>
</evidence>
<feature type="coiled-coil region" evidence="4">
    <location>
        <begin position="159"/>
        <end position="186"/>
    </location>
</feature>
<evidence type="ECO:0000256" key="5">
    <source>
        <dbReference type="SAM" id="MobiDB-lite"/>
    </source>
</evidence>
<proteinExistence type="inferred from homology"/>
<evidence type="ECO:0000313" key="10">
    <source>
        <dbReference type="Proteomes" id="UP000583929"/>
    </source>
</evidence>
<dbReference type="GO" id="GO:0000145">
    <property type="term" value="C:exocyst"/>
    <property type="evidence" value="ECO:0007669"/>
    <property type="project" value="InterPro"/>
</dbReference>
<dbReference type="Gene3D" id="1.20.58.1220">
    <property type="entry name" value="Exo84p, C-terminal helical domain"/>
    <property type="match status" value="1"/>
</dbReference>
<keyword evidence="3" id="KW-0268">Exocytosis</keyword>
<dbReference type="EMBL" id="JAATIP010000188">
    <property type="protein sequence ID" value="KAF4361842.1"/>
    <property type="molecule type" value="Genomic_DNA"/>
</dbReference>
<evidence type="ECO:0000256" key="1">
    <source>
        <dbReference type="ARBA" id="ARBA00007210"/>
    </source>
</evidence>
<dbReference type="PANTHER" id="PTHR21426">
    <property type="entry name" value="EXOCYST COMPLEX COMPONENT 8"/>
    <property type="match status" value="1"/>
</dbReference>
<evidence type="ECO:0000256" key="4">
    <source>
        <dbReference type="SAM" id="Coils"/>
    </source>
</evidence>
<feature type="compositionally biased region" description="Low complexity" evidence="5">
    <location>
        <begin position="760"/>
        <end position="775"/>
    </location>
</feature>
<dbReference type="PANTHER" id="PTHR21426:SF2">
    <property type="entry name" value="EXOCYST COMPLEX COMPONENT EXO84C"/>
    <property type="match status" value="1"/>
</dbReference>
<feature type="region of interest" description="Disordered" evidence="5">
    <location>
        <begin position="750"/>
        <end position="792"/>
    </location>
</feature>
<accession>A0A7J6ETT7</accession>
<reference evidence="9 10" key="1">
    <citation type="journal article" date="2020" name="bioRxiv">
        <title>Sequence and annotation of 42 cannabis genomes reveals extensive copy number variation in cannabinoid synthesis and pathogen resistance genes.</title>
        <authorList>
            <person name="Mckernan K.J."/>
            <person name="Helbert Y."/>
            <person name="Kane L.T."/>
            <person name="Ebling H."/>
            <person name="Zhang L."/>
            <person name="Liu B."/>
            <person name="Eaton Z."/>
            <person name="Mclaughlin S."/>
            <person name="Kingan S."/>
            <person name="Baybayan P."/>
            <person name="Concepcion G."/>
            <person name="Jordan M."/>
            <person name="Riva A."/>
            <person name="Barbazuk W."/>
            <person name="Harkins T."/>
        </authorList>
    </citation>
    <scope>NUCLEOTIDE SEQUENCE [LARGE SCALE GENOMIC DNA]</scope>
    <source>
        <strain evidence="9 10">cv. Jamaican Lion 4</strain>
        <strain evidence="8">Father</strain>
        <strain evidence="7">Mother</strain>
        <tissue evidence="7">Leaf</tissue>
    </source>
</reference>
<evidence type="ECO:0000256" key="2">
    <source>
        <dbReference type="ARBA" id="ARBA00022448"/>
    </source>
</evidence>